<reference evidence="1 2" key="1">
    <citation type="submission" date="2016-09" db="EMBL/GenBank/DDBJ databases">
        <title>Phylogenomics of Achromobacter.</title>
        <authorList>
            <person name="Jeukens J."/>
            <person name="Freschi L."/>
            <person name="Vincent A.T."/>
            <person name="Emond-Rheault J.-G."/>
            <person name="Kukavica-Ibrulj I."/>
            <person name="Charette S.J."/>
            <person name="Levesque R.C."/>
        </authorList>
    </citation>
    <scope>NUCLEOTIDE SEQUENCE [LARGE SCALE GENOMIC DNA]</scope>
    <source>
        <strain evidence="1 2">AUS488</strain>
    </source>
</reference>
<protein>
    <submittedName>
        <fullName evidence="1">Uncharacterized protein</fullName>
    </submittedName>
</protein>
<comment type="caution">
    <text evidence="1">The sequence shown here is derived from an EMBL/GenBank/DDBJ whole genome shotgun (WGS) entry which is preliminary data.</text>
</comment>
<accession>A0A1R1JV47</accession>
<dbReference type="RefSeq" id="WP_076412027.1">
    <property type="nucleotide sequence ID" value="NZ_MJMN01000013.1"/>
</dbReference>
<dbReference type="AlphaFoldDB" id="A0A1R1JV47"/>
<name>A0A1R1JV47_ALCXX</name>
<sequence length="66" mass="7282">MAREFTREQVLAAAAKLGQAVRDVEVLMRNRALCIAILNSAEAPANRAVRLRPKHDWRARAAGDAD</sequence>
<organism evidence="1 2">
    <name type="scientific">Alcaligenes xylosoxydans xylosoxydans</name>
    <name type="common">Achromobacter xylosoxidans</name>
    <dbReference type="NCBI Taxonomy" id="85698"/>
    <lineage>
        <taxon>Bacteria</taxon>
        <taxon>Pseudomonadati</taxon>
        <taxon>Pseudomonadota</taxon>
        <taxon>Betaproteobacteria</taxon>
        <taxon>Burkholderiales</taxon>
        <taxon>Alcaligenaceae</taxon>
        <taxon>Achromobacter</taxon>
    </lineage>
</organism>
<dbReference type="Proteomes" id="UP000187251">
    <property type="component" value="Unassembled WGS sequence"/>
</dbReference>
<evidence type="ECO:0000313" key="2">
    <source>
        <dbReference type="Proteomes" id="UP000187251"/>
    </source>
</evidence>
<gene>
    <name evidence="1" type="ORF">BIZ92_10335</name>
</gene>
<proteinExistence type="predicted"/>
<evidence type="ECO:0000313" key="1">
    <source>
        <dbReference type="EMBL" id="OMG87986.1"/>
    </source>
</evidence>
<dbReference type="EMBL" id="MJMN01000013">
    <property type="protein sequence ID" value="OMG87986.1"/>
    <property type="molecule type" value="Genomic_DNA"/>
</dbReference>